<keyword evidence="9" id="KW-0406">Ion transport</keyword>
<comment type="catalytic activity">
    <reaction evidence="12">
        <text>L-proline(in) + Na(+)(in) = L-proline(out) + Na(+)(out)</text>
        <dbReference type="Rhea" id="RHEA:28967"/>
        <dbReference type="ChEBI" id="CHEBI:29101"/>
        <dbReference type="ChEBI" id="CHEBI:60039"/>
    </reaction>
</comment>
<sequence length="728" mass="81248">MFGLSLIDIIVILAYFSVTIAIGFWAMRRIQNQEDYFLGGRRFGKFIQIFAAFGQATSASTAISATTTTMANGASGIWSTLNYVFGTPVLWMIAPWYRRLRLLTMGDFFEDRYGSKTMGAVYAIVSSVGFMIMISLGVNAMSKTIMALTPKTLDELSVVEVQEYERSLELDRLSQADYRSLTPEQQTRLDKLRLENPRNVFSHVNKKTLIIIVCLVVLIYAVAGGLEAAFLTDTIQGVFIIILSIALIPFGWAKINSIYGGEGVMGALTTIHQHLPESYFEIFGSPKTIDFTWYYVAGLTLMVTINLGVQANQLVTTGSAKDEYTARLGFTVGIYMKRLCTILWGVFALSAALLYGSSVSDPDLVYGYAVLDLLGPLKMGLVGLMIACLMSALMSTADCLMITSSSLLTHNVYRLILPDHSEKMYVIAGRVLGAIVVIGGCWIAMFFESIFAQLKLTWEVTAVFAACFWMGMLWRKANRRAAWASIIVTGITFFVIPVFLPAIMPSLRTNVYLLTTTNPAPLERYYTAHKMDVEARNKEISDWQLLDETQKLATPQPEPLAAGEKFSKIYKLPQKSIFWTQGIKEDKYGIPKGYGMLNAGLVVLDKAGLNLSDKPYAFNETLRVLLRVIVPFGVLLLASLFTRKDDKNMLDRFYVKMKTPAMADREADVREMELSLQSPGRFNYKKMLPQSDWEFCKWDRVSIIGFSISVLVAVGIIYLFLFLVSLGG</sequence>
<keyword evidence="3" id="KW-0813">Transport</keyword>
<dbReference type="RefSeq" id="WP_146682111.1">
    <property type="nucleotide sequence ID" value="NZ_CP019646.1"/>
</dbReference>
<dbReference type="STRING" id="1851148.SMSP2_00138"/>
<evidence type="ECO:0000256" key="4">
    <source>
        <dbReference type="ARBA" id="ARBA00022475"/>
    </source>
</evidence>
<dbReference type="GO" id="GO:0006814">
    <property type="term" value="P:sodium ion transport"/>
    <property type="evidence" value="ECO:0007669"/>
    <property type="project" value="UniProtKB-KW"/>
</dbReference>
<dbReference type="KEGG" id="pbas:SMSP2_00138"/>
<protein>
    <submittedName>
        <fullName evidence="15">Na(+)/glucose symporter</fullName>
    </submittedName>
</protein>
<keyword evidence="6" id="KW-0769">Symport</keyword>
<feature type="transmembrane region" description="Helical" evidence="14">
    <location>
        <begin position="237"/>
        <end position="255"/>
    </location>
</feature>
<dbReference type="GO" id="GO:0015293">
    <property type="term" value="F:symporter activity"/>
    <property type="evidence" value="ECO:0007669"/>
    <property type="project" value="UniProtKB-KW"/>
</dbReference>
<reference evidence="16" key="1">
    <citation type="submission" date="2017-02" db="EMBL/GenBank/DDBJ databases">
        <title>Comparative genomics and description of representatives of a novel lineage of planctomycetes thriving in anoxic sediments.</title>
        <authorList>
            <person name="Spring S."/>
            <person name="Bunk B."/>
            <person name="Sproer C."/>
        </authorList>
    </citation>
    <scope>NUCLEOTIDE SEQUENCE [LARGE SCALE GENOMIC DNA]</scope>
    <source>
        <strain evidence="16">SM-Chi-D1</strain>
    </source>
</reference>
<evidence type="ECO:0000256" key="2">
    <source>
        <dbReference type="ARBA" id="ARBA00006434"/>
    </source>
</evidence>
<dbReference type="PANTHER" id="PTHR48086:SF3">
    <property type="entry name" value="SODIUM_PROLINE SYMPORTER"/>
    <property type="match status" value="1"/>
</dbReference>
<dbReference type="InterPro" id="IPR001734">
    <property type="entry name" value="Na/solute_symporter"/>
</dbReference>
<keyword evidence="10 14" id="KW-0472">Membrane</keyword>
<feature type="transmembrane region" description="Helical" evidence="14">
    <location>
        <begin position="291"/>
        <end position="309"/>
    </location>
</feature>
<dbReference type="EMBL" id="CP019646">
    <property type="protein sequence ID" value="AQQ69804.1"/>
    <property type="molecule type" value="Genomic_DNA"/>
</dbReference>
<feature type="transmembrane region" description="Helical" evidence="14">
    <location>
        <begin position="379"/>
        <end position="403"/>
    </location>
</feature>
<evidence type="ECO:0000256" key="9">
    <source>
        <dbReference type="ARBA" id="ARBA00023065"/>
    </source>
</evidence>
<feature type="transmembrane region" description="Helical" evidence="14">
    <location>
        <begin position="339"/>
        <end position="359"/>
    </location>
</feature>
<dbReference type="Proteomes" id="UP000188181">
    <property type="component" value="Chromosome"/>
</dbReference>
<feature type="transmembrane region" description="Helical" evidence="14">
    <location>
        <begin position="624"/>
        <end position="642"/>
    </location>
</feature>
<keyword evidence="4" id="KW-1003">Cell membrane</keyword>
<evidence type="ECO:0000256" key="8">
    <source>
        <dbReference type="ARBA" id="ARBA00023053"/>
    </source>
</evidence>
<evidence type="ECO:0000256" key="11">
    <source>
        <dbReference type="ARBA" id="ARBA00023201"/>
    </source>
</evidence>
<feature type="transmembrane region" description="Helical" evidence="14">
    <location>
        <begin position="118"/>
        <end position="138"/>
    </location>
</feature>
<dbReference type="OrthoDB" id="223206at2"/>
<feature type="transmembrane region" description="Helical" evidence="14">
    <location>
        <begin position="703"/>
        <end position="726"/>
    </location>
</feature>
<feature type="transmembrane region" description="Helical" evidence="14">
    <location>
        <begin position="46"/>
        <end position="65"/>
    </location>
</feature>
<feature type="transmembrane region" description="Helical" evidence="14">
    <location>
        <begin position="424"/>
        <end position="445"/>
    </location>
</feature>
<dbReference type="Gene3D" id="1.20.1730.10">
    <property type="entry name" value="Sodium/glucose cotransporter"/>
    <property type="match status" value="1"/>
</dbReference>
<keyword evidence="11" id="KW-0739">Sodium transport</keyword>
<gene>
    <name evidence="15" type="primary">sglT_1</name>
    <name evidence="15" type="ORF">SMSP2_00138</name>
</gene>
<feature type="transmembrane region" description="Helical" evidence="14">
    <location>
        <begin position="6"/>
        <end position="26"/>
    </location>
</feature>
<keyword evidence="7 14" id="KW-1133">Transmembrane helix</keyword>
<evidence type="ECO:0000256" key="6">
    <source>
        <dbReference type="ARBA" id="ARBA00022847"/>
    </source>
</evidence>
<evidence type="ECO:0000256" key="13">
    <source>
        <dbReference type="RuleBase" id="RU362091"/>
    </source>
</evidence>
<evidence type="ECO:0000256" key="1">
    <source>
        <dbReference type="ARBA" id="ARBA00004651"/>
    </source>
</evidence>
<comment type="similarity">
    <text evidence="2 13">Belongs to the sodium:solute symporter (SSF) (TC 2.A.21) family.</text>
</comment>
<evidence type="ECO:0000313" key="16">
    <source>
        <dbReference type="Proteomes" id="UP000188181"/>
    </source>
</evidence>
<dbReference type="InterPro" id="IPR038377">
    <property type="entry name" value="Na/Glc_symporter_sf"/>
</dbReference>
<dbReference type="PROSITE" id="PS50283">
    <property type="entry name" value="NA_SOLUT_SYMP_3"/>
    <property type="match status" value="1"/>
</dbReference>
<proteinExistence type="inferred from homology"/>
<keyword evidence="16" id="KW-1185">Reference proteome</keyword>
<evidence type="ECO:0000256" key="7">
    <source>
        <dbReference type="ARBA" id="ARBA00022989"/>
    </source>
</evidence>
<accession>A0A1Q2MAV7</accession>
<evidence type="ECO:0000256" key="14">
    <source>
        <dbReference type="SAM" id="Phobius"/>
    </source>
</evidence>
<evidence type="ECO:0000313" key="15">
    <source>
        <dbReference type="EMBL" id="AQQ69804.1"/>
    </source>
</evidence>
<organism evidence="15 16">
    <name type="scientific">Limihaloglobus sulfuriphilus</name>
    <dbReference type="NCBI Taxonomy" id="1851148"/>
    <lineage>
        <taxon>Bacteria</taxon>
        <taxon>Pseudomonadati</taxon>
        <taxon>Planctomycetota</taxon>
        <taxon>Phycisphaerae</taxon>
        <taxon>Sedimentisphaerales</taxon>
        <taxon>Sedimentisphaeraceae</taxon>
        <taxon>Limihaloglobus</taxon>
    </lineage>
</organism>
<keyword evidence="8" id="KW-0915">Sodium</keyword>
<dbReference type="GO" id="GO:0005886">
    <property type="term" value="C:plasma membrane"/>
    <property type="evidence" value="ECO:0007669"/>
    <property type="project" value="UniProtKB-SubCell"/>
</dbReference>
<feature type="transmembrane region" description="Helical" evidence="14">
    <location>
        <begin position="481"/>
        <end position="504"/>
    </location>
</feature>
<evidence type="ECO:0000256" key="3">
    <source>
        <dbReference type="ARBA" id="ARBA00022448"/>
    </source>
</evidence>
<evidence type="ECO:0000256" key="10">
    <source>
        <dbReference type="ARBA" id="ARBA00023136"/>
    </source>
</evidence>
<evidence type="ECO:0000256" key="12">
    <source>
        <dbReference type="ARBA" id="ARBA00033708"/>
    </source>
</evidence>
<dbReference type="AlphaFoldDB" id="A0A1Q2MAV7"/>
<feature type="transmembrane region" description="Helical" evidence="14">
    <location>
        <begin position="77"/>
        <end position="97"/>
    </location>
</feature>
<feature type="transmembrane region" description="Helical" evidence="14">
    <location>
        <begin position="457"/>
        <end position="474"/>
    </location>
</feature>
<dbReference type="PANTHER" id="PTHR48086">
    <property type="entry name" value="SODIUM/PROLINE SYMPORTER-RELATED"/>
    <property type="match status" value="1"/>
</dbReference>
<feature type="transmembrane region" description="Helical" evidence="14">
    <location>
        <begin position="209"/>
        <end position="230"/>
    </location>
</feature>
<dbReference type="InterPro" id="IPR050277">
    <property type="entry name" value="Sodium:Solute_Symporter"/>
</dbReference>
<keyword evidence="5 14" id="KW-0812">Transmembrane</keyword>
<evidence type="ECO:0000256" key="5">
    <source>
        <dbReference type="ARBA" id="ARBA00022692"/>
    </source>
</evidence>
<dbReference type="CDD" id="cd10322">
    <property type="entry name" value="SLC5sbd"/>
    <property type="match status" value="1"/>
</dbReference>
<name>A0A1Q2MAV7_9BACT</name>
<dbReference type="Pfam" id="PF00474">
    <property type="entry name" value="SSF"/>
    <property type="match status" value="2"/>
</dbReference>
<comment type="subcellular location">
    <subcellularLocation>
        <location evidence="1">Cell membrane</location>
        <topology evidence="1">Multi-pass membrane protein</topology>
    </subcellularLocation>
</comment>